<dbReference type="PANTHER" id="PTHR43135">
    <property type="entry name" value="ALPHA-D-RIBOSE 1-METHYLPHOSPHONATE 5-TRIPHOSPHATE DIPHOSPHATASE"/>
    <property type="match status" value="1"/>
</dbReference>
<dbReference type="Proteomes" id="UP000242444">
    <property type="component" value="Unassembled WGS sequence"/>
</dbReference>
<sequence length="404" mass="42782">MVSAIIGGYVVPVDGEPIEGGTVLIEDGKILAVGTEADIDVPEDAELVDAGGSWVLPGFVDAHAHLGVHEDGEGWSGNDTNEMTDPNGARFRAVDGIDMHEVGFDDALAGGVTSVVIKPGSGNPIGGQTIGVKTWARTVLDAVFAEGVSVKSALGENPKRVYGDKGTTPSTRLGVAAIIREAFTDARNYAAKRDHAASEGKPFAVDLTKETLCRVLDGELAWDQHTHRADDIVTAIRLAEEFGYRLVINHGTEGHLIADLIAERGVPVILGPLFTSRSKVEVRNRTLRSAGIMARAGVKLALTTDHPVVPINFLVHQATLAVKEGLDSDTALRALTVNPAEILGLGDRVGALKPGLDADVVLWSGDPLDVMNRALRVFVGGREVYHFDENAGVGVVADRCYSER</sequence>
<dbReference type="CDD" id="cd01309">
    <property type="entry name" value="Met_dep_hydrolase_C"/>
    <property type="match status" value="1"/>
</dbReference>
<name>A0A263CWR1_9PSEU</name>
<evidence type="ECO:0000259" key="1">
    <source>
        <dbReference type="Pfam" id="PF01979"/>
    </source>
</evidence>
<keyword evidence="2" id="KW-0378">Hydrolase</keyword>
<dbReference type="PANTHER" id="PTHR43135:SF3">
    <property type="entry name" value="ALPHA-D-RIBOSE 1-METHYLPHOSPHONATE 5-TRIPHOSPHATE DIPHOSPHATASE"/>
    <property type="match status" value="1"/>
</dbReference>
<feature type="domain" description="Amidohydrolase-related" evidence="1">
    <location>
        <begin position="244"/>
        <end position="371"/>
    </location>
</feature>
<dbReference type="EMBL" id="NKYE01000019">
    <property type="protein sequence ID" value="OZM70584.1"/>
    <property type="molecule type" value="Genomic_DNA"/>
</dbReference>
<comment type="caution">
    <text evidence="2">The sequence shown here is derived from an EMBL/GenBank/DDBJ whole genome shotgun (WGS) entry which is preliminary data.</text>
</comment>
<dbReference type="InterPro" id="IPR006680">
    <property type="entry name" value="Amidohydro-rel"/>
</dbReference>
<dbReference type="RefSeq" id="WP_094865396.1">
    <property type="nucleotide sequence ID" value="NZ_NKYE01000019.1"/>
</dbReference>
<evidence type="ECO:0000313" key="3">
    <source>
        <dbReference type="Proteomes" id="UP000242444"/>
    </source>
</evidence>
<dbReference type="InterPro" id="IPR051781">
    <property type="entry name" value="Metallo-dep_Hydrolase"/>
</dbReference>
<evidence type="ECO:0000313" key="2">
    <source>
        <dbReference type="EMBL" id="OZM70584.1"/>
    </source>
</evidence>
<accession>A0A263CWR1</accession>
<protein>
    <submittedName>
        <fullName evidence="2">Amidohydrolase</fullName>
    </submittedName>
</protein>
<dbReference type="Gene3D" id="3.20.20.140">
    <property type="entry name" value="Metal-dependent hydrolases"/>
    <property type="match status" value="1"/>
</dbReference>
<dbReference type="InterPro" id="IPR032466">
    <property type="entry name" value="Metal_Hydrolase"/>
</dbReference>
<dbReference type="AlphaFoldDB" id="A0A263CWR1"/>
<dbReference type="InParanoid" id="A0A263CWR1"/>
<dbReference type="Pfam" id="PF01979">
    <property type="entry name" value="Amidohydro_1"/>
    <property type="match status" value="1"/>
</dbReference>
<proteinExistence type="predicted"/>
<dbReference type="SUPFAM" id="SSF51556">
    <property type="entry name" value="Metallo-dependent hydrolases"/>
    <property type="match status" value="1"/>
</dbReference>
<organism evidence="2 3">
    <name type="scientific">Amycolatopsis antarctica</name>
    <dbReference type="NCBI Taxonomy" id="1854586"/>
    <lineage>
        <taxon>Bacteria</taxon>
        <taxon>Bacillati</taxon>
        <taxon>Actinomycetota</taxon>
        <taxon>Actinomycetes</taxon>
        <taxon>Pseudonocardiales</taxon>
        <taxon>Pseudonocardiaceae</taxon>
        <taxon>Amycolatopsis</taxon>
    </lineage>
</organism>
<keyword evidence="3" id="KW-1185">Reference proteome</keyword>
<dbReference type="OrthoDB" id="3451205at2"/>
<dbReference type="InterPro" id="IPR011059">
    <property type="entry name" value="Metal-dep_hydrolase_composite"/>
</dbReference>
<dbReference type="Gene3D" id="2.30.40.10">
    <property type="entry name" value="Urease, subunit C, domain 1"/>
    <property type="match status" value="1"/>
</dbReference>
<reference evidence="2 3" key="1">
    <citation type="submission" date="2017-07" db="EMBL/GenBank/DDBJ databases">
        <title>Amycolatopsis antarcticus sp. nov., isolated from the surface of an Antarcticus brown macroalga.</title>
        <authorList>
            <person name="Wang J."/>
            <person name="Leiva S."/>
            <person name="Huang J."/>
            <person name="Huang Y."/>
        </authorList>
    </citation>
    <scope>NUCLEOTIDE SEQUENCE [LARGE SCALE GENOMIC DNA]</scope>
    <source>
        <strain evidence="2 3">AU-G6</strain>
    </source>
</reference>
<gene>
    <name evidence="2" type="ORF">CFN78_24600</name>
</gene>
<dbReference type="SUPFAM" id="SSF51338">
    <property type="entry name" value="Composite domain of metallo-dependent hydrolases"/>
    <property type="match status" value="1"/>
</dbReference>
<dbReference type="GO" id="GO:0016810">
    <property type="term" value="F:hydrolase activity, acting on carbon-nitrogen (but not peptide) bonds"/>
    <property type="evidence" value="ECO:0007669"/>
    <property type="project" value="InterPro"/>
</dbReference>